<dbReference type="PANTHER" id="PTHR21089:SF1">
    <property type="entry name" value="BIFUNCTIONAL 3-DEHYDROQUINATE DEHYDRATASE_SHIKIMATE DEHYDROGENASE, CHLOROPLASTIC"/>
    <property type="match status" value="1"/>
</dbReference>
<dbReference type="GO" id="GO:0019632">
    <property type="term" value="P:shikimate metabolic process"/>
    <property type="evidence" value="ECO:0007669"/>
    <property type="project" value="TreeGrafter"/>
</dbReference>
<dbReference type="InterPro" id="IPR013708">
    <property type="entry name" value="Shikimate_DH-bd_N"/>
</dbReference>
<dbReference type="SUPFAM" id="SSF51735">
    <property type="entry name" value="NAD(P)-binding Rossmann-fold domains"/>
    <property type="match status" value="1"/>
</dbReference>
<dbReference type="PANTHER" id="PTHR21089">
    <property type="entry name" value="SHIKIMATE DEHYDROGENASE"/>
    <property type="match status" value="1"/>
</dbReference>
<proteinExistence type="predicted"/>
<dbReference type="EMBL" id="JH594605">
    <property type="protein sequence ID" value="EHQ04429.1"/>
    <property type="molecule type" value="Genomic_DNA"/>
</dbReference>
<comment type="pathway">
    <text evidence="1">Metabolic intermediate biosynthesis; chorismate biosynthesis; chorismate from D-erythrose 4-phosphate and phosphoenolpyruvate: step 4/7.</text>
</comment>
<evidence type="ECO:0000256" key="1">
    <source>
        <dbReference type="ARBA" id="ARBA00004871"/>
    </source>
</evidence>
<evidence type="ECO:0000256" key="2">
    <source>
        <dbReference type="ARBA" id="ARBA00023002"/>
    </source>
</evidence>
<dbReference type="Gene3D" id="3.40.50.720">
    <property type="entry name" value="NAD(P)-binding Rossmann-like Domain"/>
    <property type="match status" value="1"/>
</dbReference>
<dbReference type="InterPro" id="IPR022893">
    <property type="entry name" value="Shikimate_DH_fam"/>
</dbReference>
<dbReference type="Proteomes" id="UP000003844">
    <property type="component" value="Unassembled WGS sequence"/>
</dbReference>
<dbReference type="GO" id="GO:0004764">
    <property type="term" value="F:shikimate 3-dehydrogenase (NADP+) activity"/>
    <property type="evidence" value="ECO:0007669"/>
    <property type="project" value="InterPro"/>
</dbReference>
<dbReference type="InterPro" id="IPR046346">
    <property type="entry name" value="Aminoacid_DH-like_N_sf"/>
</dbReference>
<keyword evidence="3" id="KW-0028">Amino-acid biosynthesis</keyword>
<evidence type="ECO:0000313" key="5">
    <source>
        <dbReference type="EMBL" id="EHQ04429.1"/>
    </source>
</evidence>
<dbReference type="GO" id="GO:0009423">
    <property type="term" value="P:chorismate biosynthetic process"/>
    <property type="evidence" value="ECO:0007669"/>
    <property type="project" value="TreeGrafter"/>
</dbReference>
<dbReference type="InterPro" id="IPR036291">
    <property type="entry name" value="NAD(P)-bd_dom_sf"/>
</dbReference>
<gene>
    <name evidence="5" type="ORF">Gilli_0279</name>
</gene>
<dbReference type="RefSeq" id="WP_006987321.1">
    <property type="nucleotide sequence ID" value="NZ_JH594605.1"/>
</dbReference>
<name>H2BRB0_GILLR</name>
<dbReference type="GO" id="GO:0009073">
    <property type="term" value="P:aromatic amino acid family biosynthetic process"/>
    <property type="evidence" value="ECO:0007669"/>
    <property type="project" value="UniProtKB-KW"/>
</dbReference>
<dbReference type="Gene3D" id="3.40.50.10860">
    <property type="entry name" value="Leucine Dehydrogenase, chain A, domain 1"/>
    <property type="match status" value="1"/>
</dbReference>
<dbReference type="eggNOG" id="COG0169">
    <property type="taxonomic scope" value="Bacteria"/>
</dbReference>
<dbReference type="GO" id="GO:0005829">
    <property type="term" value="C:cytosol"/>
    <property type="evidence" value="ECO:0007669"/>
    <property type="project" value="TreeGrafter"/>
</dbReference>
<dbReference type="OrthoDB" id="9792692at2"/>
<evidence type="ECO:0000256" key="3">
    <source>
        <dbReference type="ARBA" id="ARBA00023141"/>
    </source>
</evidence>
<reference evidence="6" key="1">
    <citation type="journal article" date="2012" name="Stand. Genomic Sci.">
        <title>Genome sequence of the Antarctic rhodopsins-containing flavobacterium Gillisia limnaea type strain (R-8282(T)).</title>
        <authorList>
            <person name="Riedel T."/>
            <person name="Held B."/>
            <person name="Nolan M."/>
            <person name="Lucas S."/>
            <person name="Lapidus A."/>
            <person name="Tice H."/>
            <person name="Del Rio T.G."/>
            <person name="Cheng J.F."/>
            <person name="Han C."/>
            <person name="Tapia R."/>
            <person name="Goodwin L.A."/>
            <person name="Pitluck S."/>
            <person name="Liolios K."/>
            <person name="Mavromatis K."/>
            <person name="Pagani I."/>
            <person name="Ivanova N."/>
            <person name="Mikhailova N."/>
            <person name="Pati A."/>
            <person name="Chen A."/>
            <person name="Palaniappan K."/>
            <person name="Land M."/>
            <person name="Rohde M."/>
            <person name="Tindall B.J."/>
            <person name="Detter J.C."/>
            <person name="Goker M."/>
            <person name="Bristow J."/>
            <person name="Eisen J.A."/>
            <person name="Markowitz V."/>
            <person name="Hugenholtz P."/>
            <person name="Kyrpides N.C."/>
            <person name="Klenk H.P."/>
            <person name="Woyke T."/>
        </authorList>
    </citation>
    <scope>NUCLEOTIDE SEQUENCE [LARGE SCALE GENOMIC DNA]</scope>
    <source>
        <strain evidence="6">DSM 15749 / LMG 21470 / R-8282</strain>
    </source>
</reference>
<dbReference type="SUPFAM" id="SSF53223">
    <property type="entry name" value="Aminoacid dehydrogenase-like, N-terminal domain"/>
    <property type="match status" value="1"/>
</dbReference>
<dbReference type="Pfam" id="PF08501">
    <property type="entry name" value="Shikimate_dh_N"/>
    <property type="match status" value="1"/>
</dbReference>
<keyword evidence="3" id="KW-0057">Aromatic amino acid biosynthesis</keyword>
<evidence type="ECO:0000313" key="6">
    <source>
        <dbReference type="Proteomes" id="UP000003844"/>
    </source>
</evidence>
<organism evidence="5 6">
    <name type="scientific">Gillisia limnaea (strain DSM 15749 / LMG 21470 / R-8282)</name>
    <dbReference type="NCBI Taxonomy" id="865937"/>
    <lineage>
        <taxon>Bacteria</taxon>
        <taxon>Pseudomonadati</taxon>
        <taxon>Bacteroidota</taxon>
        <taxon>Flavobacteriia</taxon>
        <taxon>Flavobacteriales</taxon>
        <taxon>Flavobacteriaceae</taxon>
        <taxon>Gillisia</taxon>
    </lineage>
</organism>
<dbReference type="CDD" id="cd01065">
    <property type="entry name" value="NAD_bind_Shikimate_DH"/>
    <property type="match status" value="1"/>
</dbReference>
<feature type="domain" description="Shikimate dehydrogenase substrate binding N-terminal" evidence="4">
    <location>
        <begin position="6"/>
        <end position="87"/>
    </location>
</feature>
<dbReference type="HOGENOM" id="CLU_044063_4_1_10"/>
<protein>
    <submittedName>
        <fullName evidence="5">Shikimate dehydrogenase substrate binding domain protein</fullName>
    </submittedName>
</protein>
<sequence>MKTFGLIGKNIAYSFSRNYFSNKFELENISAVYKNFDLDQIAEFPKVISENPEVKGLNVTIPYKETIIPFLDHLDPIAKEIGAVNTIKIEKSQKLTGYNTDYFGFLESLKPHLEPQHTHALILGKGGASKAIAYGLKELKIKFKFVSRSPLAEDLSYTELNKGHFDQYKLIINCTPLGTHPQTEEFPPIPTSHFTLDHLLFDLIYNPPITQLMNLAIQNNAKVLNGQKMLELQAEKAWEIWNK</sequence>
<keyword evidence="2" id="KW-0560">Oxidoreductase</keyword>
<evidence type="ECO:0000259" key="4">
    <source>
        <dbReference type="Pfam" id="PF08501"/>
    </source>
</evidence>
<dbReference type="AlphaFoldDB" id="H2BRB0"/>
<dbReference type="STRING" id="865937.Gilli_0279"/>
<keyword evidence="6" id="KW-1185">Reference proteome</keyword>
<dbReference type="GO" id="GO:0050661">
    <property type="term" value="F:NADP binding"/>
    <property type="evidence" value="ECO:0007669"/>
    <property type="project" value="TreeGrafter"/>
</dbReference>
<accession>H2BRB0</accession>